<keyword evidence="1" id="KW-0238">DNA-binding</keyword>
<dbReference type="FunFam" id="1.10.10.10:FF:000026">
    <property type="entry name" value="HTH-type transcriptional regulator IscR"/>
    <property type="match status" value="1"/>
</dbReference>
<dbReference type="InterPro" id="IPR036390">
    <property type="entry name" value="WH_DNA-bd_sf"/>
</dbReference>
<dbReference type="PROSITE" id="PS51197">
    <property type="entry name" value="HTH_RRF2_2"/>
    <property type="match status" value="1"/>
</dbReference>
<dbReference type="GO" id="GO:0003700">
    <property type="term" value="F:DNA-binding transcription factor activity"/>
    <property type="evidence" value="ECO:0007669"/>
    <property type="project" value="InterPro"/>
</dbReference>
<dbReference type="NCBIfam" id="TIGR02010">
    <property type="entry name" value="IscR"/>
    <property type="match status" value="1"/>
</dbReference>
<dbReference type="EMBL" id="CP022530">
    <property type="protein sequence ID" value="ASP39222.1"/>
    <property type="molecule type" value="Genomic_DNA"/>
</dbReference>
<name>A0A222FKN2_9GAMM</name>
<evidence type="ECO:0000256" key="1">
    <source>
        <dbReference type="ARBA" id="ARBA00023125"/>
    </source>
</evidence>
<dbReference type="PROSITE" id="PS01332">
    <property type="entry name" value="HTH_RRF2_1"/>
    <property type="match status" value="1"/>
</dbReference>
<sequence>MRLTTKGRYAVTAMLDLAIHAQNGPVSLNDISGRQGISLSYLEQLFAKLRRNGLVASVRGPGGGYRLSRADTDIQVAEIVDAVNESMDATRCQRKGDCQSGQQCLTHHLWLDLSDQIHAFLSSISLNSLIQRREIQDTAARQEEQAASRIEALLREDEVAV</sequence>
<keyword evidence="3" id="KW-1185">Reference proteome</keyword>
<dbReference type="AlphaFoldDB" id="A0A222FKN2"/>
<evidence type="ECO:0000313" key="3">
    <source>
        <dbReference type="Proteomes" id="UP000202440"/>
    </source>
</evidence>
<dbReference type="PANTHER" id="PTHR33221">
    <property type="entry name" value="WINGED HELIX-TURN-HELIX TRANSCRIPTIONAL REGULATOR, RRF2 FAMILY"/>
    <property type="match status" value="1"/>
</dbReference>
<evidence type="ECO:0000313" key="2">
    <source>
        <dbReference type="EMBL" id="ASP39222.1"/>
    </source>
</evidence>
<protein>
    <submittedName>
        <fullName evidence="2">Fe-S cluster assembly transcriptional regulator IscR</fullName>
    </submittedName>
</protein>
<dbReference type="Gene3D" id="1.10.10.10">
    <property type="entry name" value="Winged helix-like DNA-binding domain superfamily/Winged helix DNA-binding domain"/>
    <property type="match status" value="1"/>
</dbReference>
<dbReference type="InterPro" id="IPR000944">
    <property type="entry name" value="Tscrpt_reg_Rrf2"/>
</dbReference>
<dbReference type="NCBIfam" id="TIGR00738">
    <property type="entry name" value="rrf2_super"/>
    <property type="match status" value="1"/>
</dbReference>
<organism evidence="2 3">
    <name type="scientific">Bacterioplanes sanyensis</name>
    <dbReference type="NCBI Taxonomy" id="1249553"/>
    <lineage>
        <taxon>Bacteria</taxon>
        <taxon>Pseudomonadati</taxon>
        <taxon>Pseudomonadota</taxon>
        <taxon>Gammaproteobacteria</taxon>
        <taxon>Oceanospirillales</taxon>
        <taxon>Oceanospirillaceae</taxon>
        <taxon>Bacterioplanes</taxon>
    </lineage>
</organism>
<dbReference type="PANTHER" id="PTHR33221:SF5">
    <property type="entry name" value="HTH-TYPE TRANSCRIPTIONAL REGULATOR ISCR"/>
    <property type="match status" value="1"/>
</dbReference>
<dbReference type="KEGG" id="bsan:CHH28_11275"/>
<dbReference type="InterPro" id="IPR010242">
    <property type="entry name" value="TF_HTH_IscR"/>
</dbReference>
<dbReference type="GO" id="GO:0003690">
    <property type="term" value="F:double-stranded DNA binding"/>
    <property type="evidence" value="ECO:0007669"/>
    <property type="project" value="InterPro"/>
</dbReference>
<dbReference type="OrthoDB" id="9808360at2"/>
<dbReference type="InterPro" id="IPR036388">
    <property type="entry name" value="WH-like_DNA-bd_sf"/>
</dbReference>
<gene>
    <name evidence="2" type="primary">iscR</name>
    <name evidence="2" type="ORF">CHH28_11275</name>
</gene>
<dbReference type="GO" id="GO:0005829">
    <property type="term" value="C:cytosol"/>
    <property type="evidence" value="ECO:0007669"/>
    <property type="project" value="TreeGrafter"/>
</dbReference>
<dbReference type="InterPro" id="IPR030489">
    <property type="entry name" value="TR_Rrf2-type_CS"/>
</dbReference>
<dbReference type="Pfam" id="PF02082">
    <property type="entry name" value="Rrf2"/>
    <property type="match status" value="1"/>
</dbReference>
<reference evidence="2 3" key="1">
    <citation type="submission" date="2017-07" db="EMBL/GenBank/DDBJ databases">
        <title>Annotated genome sequence of Bacterioplanes sanyensis isolated from Red Sea.</title>
        <authorList>
            <person name="Rehman Z.U."/>
        </authorList>
    </citation>
    <scope>NUCLEOTIDE SEQUENCE [LARGE SCALE GENOMIC DNA]</scope>
    <source>
        <strain evidence="2 3">NV9</strain>
    </source>
</reference>
<accession>A0A222FKN2</accession>
<dbReference type="SUPFAM" id="SSF46785">
    <property type="entry name" value="Winged helix' DNA-binding domain"/>
    <property type="match status" value="1"/>
</dbReference>
<dbReference type="RefSeq" id="WP_094060402.1">
    <property type="nucleotide sequence ID" value="NZ_CP022530.1"/>
</dbReference>
<dbReference type="Proteomes" id="UP000202440">
    <property type="component" value="Chromosome"/>
</dbReference>
<proteinExistence type="predicted"/>